<keyword evidence="6 9" id="KW-0460">Magnesium</keyword>
<keyword evidence="4 9" id="KW-0418">Kinase</keyword>
<dbReference type="PANTHER" id="PTHR10584">
    <property type="entry name" value="SUGAR KINASE"/>
    <property type="match status" value="1"/>
</dbReference>
<feature type="binding site" evidence="9">
    <location>
        <begin position="290"/>
        <end position="291"/>
    </location>
    <ligand>
        <name>ATP</name>
        <dbReference type="ChEBI" id="CHEBI:30616"/>
    </ligand>
</feature>
<feature type="binding site" evidence="9">
    <location>
        <position position="324"/>
    </location>
    <ligand>
        <name>ATP</name>
        <dbReference type="ChEBI" id="CHEBI:30616"/>
    </ligand>
</feature>
<comment type="caution">
    <text evidence="11">The sequence shown here is derived from an EMBL/GenBank/DDBJ whole genome shotgun (WGS) entry which is preliminary data.</text>
</comment>
<comment type="caution">
    <text evidence="9">Lacks conserved residue(s) required for the propagation of feature annotation.</text>
</comment>
<evidence type="ECO:0000256" key="5">
    <source>
        <dbReference type="ARBA" id="ARBA00022840"/>
    </source>
</evidence>
<dbReference type="Pfam" id="PF00294">
    <property type="entry name" value="PfkB"/>
    <property type="match status" value="1"/>
</dbReference>
<feature type="binding site" evidence="9">
    <location>
        <begin position="255"/>
        <end position="260"/>
    </location>
    <ligand>
        <name>ATP</name>
        <dbReference type="ChEBI" id="CHEBI:30616"/>
    </ligand>
</feature>
<evidence type="ECO:0000256" key="2">
    <source>
        <dbReference type="ARBA" id="ARBA00022723"/>
    </source>
</evidence>
<comment type="function">
    <text evidence="9">Catalyzes the phosphorylation of ribose at O-5 in a reaction requiring ATP and magnesium. The resulting D-ribose-5-phosphate can then be used either for sythesis of nucleotides, histidine, and tryptophan, or as a component of the pentose phosphate pathway.</text>
</comment>
<dbReference type="SUPFAM" id="SSF53613">
    <property type="entry name" value="Ribokinase-like"/>
    <property type="match status" value="1"/>
</dbReference>
<dbReference type="GO" id="GO:0019303">
    <property type="term" value="P:D-ribose catabolic process"/>
    <property type="evidence" value="ECO:0007669"/>
    <property type="project" value="UniProtKB-UniRule"/>
</dbReference>
<evidence type="ECO:0000256" key="1">
    <source>
        <dbReference type="ARBA" id="ARBA00022679"/>
    </source>
</evidence>
<feature type="binding site" evidence="9">
    <location>
        <position position="335"/>
    </location>
    <ligand>
        <name>K(+)</name>
        <dbReference type="ChEBI" id="CHEBI:29103"/>
    </ligand>
</feature>
<dbReference type="CDD" id="cd01174">
    <property type="entry name" value="ribokinase"/>
    <property type="match status" value="1"/>
</dbReference>
<feature type="binding site" evidence="9">
    <location>
        <begin position="14"/>
        <end position="16"/>
    </location>
    <ligand>
        <name>substrate</name>
    </ligand>
</feature>
<keyword evidence="12" id="KW-1185">Reference proteome</keyword>
<feature type="binding site" evidence="9">
    <location>
        <begin position="42"/>
        <end position="46"/>
    </location>
    <ligand>
        <name>substrate</name>
    </ligand>
</feature>
<evidence type="ECO:0000313" key="12">
    <source>
        <dbReference type="Proteomes" id="UP001172673"/>
    </source>
</evidence>
<comment type="catalytic activity">
    <reaction evidence="9">
        <text>D-ribose + ATP = D-ribose 5-phosphate + ADP + H(+)</text>
        <dbReference type="Rhea" id="RHEA:13697"/>
        <dbReference type="ChEBI" id="CHEBI:15378"/>
        <dbReference type="ChEBI" id="CHEBI:30616"/>
        <dbReference type="ChEBI" id="CHEBI:47013"/>
        <dbReference type="ChEBI" id="CHEBI:78346"/>
        <dbReference type="ChEBI" id="CHEBI:456216"/>
        <dbReference type="EC" id="2.7.1.15"/>
    </reaction>
</comment>
<dbReference type="PRINTS" id="PR00990">
    <property type="entry name" value="RIBOKINASE"/>
</dbReference>
<organism evidence="11 12">
    <name type="scientific">Cladophialophora chaetospira</name>
    <dbReference type="NCBI Taxonomy" id="386627"/>
    <lineage>
        <taxon>Eukaryota</taxon>
        <taxon>Fungi</taxon>
        <taxon>Dikarya</taxon>
        <taxon>Ascomycota</taxon>
        <taxon>Pezizomycotina</taxon>
        <taxon>Eurotiomycetes</taxon>
        <taxon>Chaetothyriomycetidae</taxon>
        <taxon>Chaetothyriales</taxon>
        <taxon>Herpotrichiellaceae</taxon>
        <taxon>Cladophialophora</taxon>
    </lineage>
</organism>
<evidence type="ECO:0000256" key="7">
    <source>
        <dbReference type="ARBA" id="ARBA00022958"/>
    </source>
</evidence>
<dbReference type="GO" id="GO:0005737">
    <property type="term" value="C:cytoplasm"/>
    <property type="evidence" value="ECO:0007669"/>
    <property type="project" value="UniProtKB-SubCell"/>
</dbReference>
<comment type="pathway">
    <text evidence="9">Carbohydrate metabolism; D-ribose degradation; D-ribose 5-phosphate from beta-D-ribopyranose: step 2/2.</text>
</comment>
<evidence type="ECO:0000256" key="6">
    <source>
        <dbReference type="ARBA" id="ARBA00022842"/>
    </source>
</evidence>
<dbReference type="InterPro" id="IPR002139">
    <property type="entry name" value="Ribo/fructo_kinase"/>
</dbReference>
<feature type="binding site" evidence="9">
    <location>
        <position position="291"/>
    </location>
    <ligand>
        <name>substrate</name>
    </ligand>
</feature>
<name>A0AA38XQJ7_9EURO</name>
<dbReference type="InterPro" id="IPR029056">
    <property type="entry name" value="Ribokinase-like"/>
</dbReference>
<keyword evidence="5 9" id="KW-0067">ATP-binding</keyword>
<feature type="binding site" evidence="9">
    <location>
        <position position="285"/>
    </location>
    <ligand>
        <name>K(+)</name>
        <dbReference type="ChEBI" id="CHEBI:29103"/>
    </ligand>
</feature>
<feature type="domain" description="Carbohydrate kinase PfkB" evidence="10">
    <location>
        <begin position="6"/>
        <end position="341"/>
    </location>
</feature>
<dbReference type="AlphaFoldDB" id="A0AA38XQJ7"/>
<protein>
    <recommendedName>
        <fullName evidence="9">Ribokinase</fullName>
        <shortName evidence="9">RK</shortName>
        <ecNumber evidence="9">2.7.1.15</ecNumber>
    </recommendedName>
</protein>
<dbReference type="GO" id="GO:0004747">
    <property type="term" value="F:ribokinase activity"/>
    <property type="evidence" value="ECO:0007669"/>
    <property type="project" value="UniProtKB-UniRule"/>
</dbReference>
<dbReference type="EC" id="2.7.1.15" evidence="9"/>
<evidence type="ECO:0000256" key="8">
    <source>
        <dbReference type="ARBA" id="ARBA00023277"/>
    </source>
</evidence>
<feature type="binding site" evidence="9">
    <location>
        <position position="333"/>
    </location>
    <ligand>
        <name>K(+)</name>
        <dbReference type="ChEBI" id="CHEBI:29103"/>
    </ligand>
</feature>
<feature type="binding site" evidence="9">
    <location>
        <position position="339"/>
    </location>
    <ligand>
        <name>K(+)</name>
        <dbReference type="ChEBI" id="CHEBI:29103"/>
    </ligand>
</feature>
<gene>
    <name evidence="11" type="ORF">H2200_000970</name>
</gene>
<reference evidence="11" key="1">
    <citation type="submission" date="2022-10" db="EMBL/GenBank/DDBJ databases">
        <title>Culturing micro-colonial fungi from biological soil crusts in the Mojave desert and describing Neophaeococcomyces mojavensis, and introducing the new genera and species Taxawa tesnikishii.</title>
        <authorList>
            <person name="Kurbessoian T."/>
            <person name="Stajich J.E."/>
        </authorList>
    </citation>
    <scope>NUCLEOTIDE SEQUENCE</scope>
    <source>
        <strain evidence="11">TK_41</strain>
    </source>
</reference>
<feature type="active site" description="Proton acceptor" evidence="9">
    <location>
        <position position="291"/>
    </location>
</feature>
<evidence type="ECO:0000313" key="11">
    <source>
        <dbReference type="EMBL" id="KAJ9617249.1"/>
    </source>
</evidence>
<evidence type="ECO:0000256" key="4">
    <source>
        <dbReference type="ARBA" id="ARBA00022777"/>
    </source>
</evidence>
<feature type="binding site" evidence="9">
    <location>
        <position position="287"/>
    </location>
    <ligand>
        <name>K(+)</name>
        <dbReference type="ChEBI" id="CHEBI:29103"/>
    </ligand>
</feature>
<dbReference type="Gene3D" id="3.40.1190.20">
    <property type="match status" value="1"/>
</dbReference>
<evidence type="ECO:0000256" key="3">
    <source>
        <dbReference type="ARBA" id="ARBA00022741"/>
    </source>
</evidence>
<dbReference type="InterPro" id="IPR011611">
    <property type="entry name" value="PfkB_dom"/>
</dbReference>
<feature type="binding site" evidence="9">
    <location>
        <position position="330"/>
    </location>
    <ligand>
        <name>K(+)</name>
        <dbReference type="ChEBI" id="CHEBI:29103"/>
    </ligand>
</feature>
<dbReference type="Proteomes" id="UP001172673">
    <property type="component" value="Unassembled WGS sequence"/>
</dbReference>
<sequence length="345" mass="36376">MSRKPRICVIGSLNVDFVTSTPRVPGPGETLTATSLKVHAGGKGANQAVACGKAAFTSPGSQDVTVEMIGAVGADDPYYASLLKPTLEQSGVSTAGVEELEGVQTGTATILVDEGSDGENRILVVPGANAEVSDASKILDLATRNGVPEVVVMQGEIPRGTVLELLKWFNSSEYKTSVVFNPAPMFPDGIPLTALKNLAVLVVNETECRQLFKASKELDNDKLSGNEDDPMNISELTQLTTSLHQKAHINIVVVTLGSRGVYFSHSIETGYGEQISAAKVEKVVDTTAAGDSFVGYFATALARHLAQADQLQGFNVKEAASKANWAAAKCVQRSGAMESIPFGYE</sequence>
<accession>A0AA38XQJ7</accession>
<dbReference type="EMBL" id="JAPDRK010000001">
    <property type="protein sequence ID" value="KAJ9617249.1"/>
    <property type="molecule type" value="Genomic_DNA"/>
</dbReference>
<keyword evidence="7 9" id="KW-0630">Potassium</keyword>
<comment type="cofactor">
    <cofactor evidence="9">
        <name>Mg(2+)</name>
        <dbReference type="ChEBI" id="CHEBI:18420"/>
    </cofactor>
    <text evidence="9">Requires a divalent cation, most likely magnesium in vivo, as an electrophilic catalyst to aid phosphoryl group transfer. It is the chelate of the metal and the nucleotide that is the actual substrate.</text>
</comment>
<dbReference type="GO" id="GO:0005524">
    <property type="term" value="F:ATP binding"/>
    <property type="evidence" value="ECO:0007669"/>
    <property type="project" value="UniProtKB-UniRule"/>
</dbReference>
<keyword evidence="1 9" id="KW-0808">Transferase</keyword>
<evidence type="ECO:0000259" key="10">
    <source>
        <dbReference type="Pfam" id="PF00294"/>
    </source>
</evidence>
<feature type="binding site" evidence="9">
    <location>
        <position position="156"/>
    </location>
    <ligand>
        <name>substrate</name>
    </ligand>
</feature>
<comment type="subunit">
    <text evidence="9">Homodimer.</text>
</comment>
<evidence type="ECO:0000256" key="9">
    <source>
        <dbReference type="HAMAP-Rule" id="MF_03215"/>
    </source>
</evidence>
<keyword evidence="2 9" id="KW-0479">Metal-binding</keyword>
<dbReference type="GO" id="GO:0005634">
    <property type="term" value="C:nucleus"/>
    <property type="evidence" value="ECO:0007669"/>
    <property type="project" value="UniProtKB-SubCell"/>
</dbReference>
<keyword evidence="9" id="KW-0963">Cytoplasm</keyword>
<dbReference type="HAMAP" id="MF_01987">
    <property type="entry name" value="Ribokinase"/>
    <property type="match status" value="1"/>
</dbReference>
<comment type="similarity">
    <text evidence="9">Belongs to the carbohydrate kinase PfkB family. Ribokinase subfamily.</text>
</comment>
<dbReference type="PANTHER" id="PTHR10584:SF166">
    <property type="entry name" value="RIBOKINASE"/>
    <property type="match status" value="1"/>
</dbReference>
<comment type="subcellular location">
    <subcellularLocation>
        <location evidence="9">Cytoplasm</location>
    </subcellularLocation>
    <subcellularLocation>
        <location evidence="9">Nucleus</location>
    </subcellularLocation>
</comment>
<proteinExistence type="inferred from homology"/>
<keyword evidence="3 9" id="KW-0547">Nucleotide-binding</keyword>
<keyword evidence="9" id="KW-0539">Nucleus</keyword>
<keyword evidence="8 9" id="KW-0119">Carbohydrate metabolism</keyword>
<dbReference type="GO" id="GO:0046872">
    <property type="term" value="F:metal ion binding"/>
    <property type="evidence" value="ECO:0007669"/>
    <property type="project" value="UniProtKB-KW"/>
</dbReference>
<feature type="binding site" evidence="9">
    <location>
        <position position="204"/>
    </location>
    <ligand>
        <name>ATP</name>
        <dbReference type="ChEBI" id="CHEBI:30616"/>
    </ligand>
</feature>
<dbReference type="InterPro" id="IPR011877">
    <property type="entry name" value="Ribokinase"/>
</dbReference>
<comment type="activity regulation">
    <text evidence="9">Activated by a monovalent cation that binds near, but not in, the active site. The most likely occupant of the site in vivo is potassium. Ion binding induces a conformational change that may alter substrate affinity.</text>
</comment>